<evidence type="ECO:0000313" key="1">
    <source>
        <dbReference type="EMBL" id="KAF5854354.1"/>
    </source>
</evidence>
<evidence type="ECO:0000313" key="2">
    <source>
        <dbReference type="Proteomes" id="UP000624244"/>
    </source>
</evidence>
<reference evidence="1" key="1">
    <citation type="submission" date="2019-11" db="EMBL/GenBank/DDBJ databases">
        <title>Bipolaris sorokiniana Genome sequencing.</title>
        <authorList>
            <person name="Wang H."/>
        </authorList>
    </citation>
    <scope>NUCLEOTIDE SEQUENCE</scope>
</reference>
<gene>
    <name evidence="1" type="ORF">GGP41_007077</name>
</gene>
<protein>
    <submittedName>
        <fullName evidence="1">Uncharacterized protein</fullName>
    </submittedName>
</protein>
<organism evidence="1 2">
    <name type="scientific">Cochliobolus sativus</name>
    <name type="common">Common root rot and spot blotch fungus</name>
    <name type="synonym">Bipolaris sorokiniana</name>
    <dbReference type="NCBI Taxonomy" id="45130"/>
    <lineage>
        <taxon>Eukaryota</taxon>
        <taxon>Fungi</taxon>
        <taxon>Dikarya</taxon>
        <taxon>Ascomycota</taxon>
        <taxon>Pezizomycotina</taxon>
        <taxon>Dothideomycetes</taxon>
        <taxon>Pleosporomycetidae</taxon>
        <taxon>Pleosporales</taxon>
        <taxon>Pleosporineae</taxon>
        <taxon>Pleosporaceae</taxon>
        <taxon>Bipolaris</taxon>
    </lineage>
</organism>
<sequence>MTRHCQGGSHVTSPPYPGAWLPISYRPCCPIFCATLHSTGLYWVGGCDRLLLPLYLALVSNHVQIFGFYGRIEWDFRCAKCIQQQRHSHYVEPSTLMH</sequence>
<comment type="caution">
    <text evidence="1">The sequence shown here is derived from an EMBL/GenBank/DDBJ whole genome shotgun (WGS) entry which is preliminary data.</text>
</comment>
<accession>A0A8H6E029</accession>
<dbReference type="AlphaFoldDB" id="A0A8H6E029"/>
<dbReference type="Proteomes" id="UP000624244">
    <property type="component" value="Unassembled WGS sequence"/>
</dbReference>
<name>A0A8H6E029_COCSA</name>
<dbReference type="EMBL" id="WNKQ01000001">
    <property type="protein sequence ID" value="KAF5854354.1"/>
    <property type="molecule type" value="Genomic_DNA"/>
</dbReference>
<proteinExistence type="predicted"/>